<dbReference type="AlphaFoldDB" id="A0A069AIG9"/>
<evidence type="ECO:0000313" key="1">
    <source>
        <dbReference type="EMBL" id="CDS90493.1"/>
    </source>
</evidence>
<organism evidence="1">
    <name type="scientific">Clostridioides difficile</name>
    <name type="common">Peptoclostridium difficile</name>
    <dbReference type="NCBI Taxonomy" id="1496"/>
    <lineage>
        <taxon>Bacteria</taxon>
        <taxon>Bacillati</taxon>
        <taxon>Bacillota</taxon>
        <taxon>Clostridia</taxon>
        <taxon>Peptostreptococcales</taxon>
        <taxon>Peptostreptococcaceae</taxon>
        <taxon>Clostridioides</taxon>
    </lineage>
</organism>
<proteinExistence type="predicted"/>
<sequence length="20" mass="2440">MEVLEEELIKNSHLELEDLR</sequence>
<name>A0A069AIG9_CLODI</name>
<accession>A0A069AIG9</accession>
<reference evidence="1" key="1">
    <citation type="submission" date="2014-07" db="EMBL/GenBank/DDBJ databases">
        <authorList>
            <person name="Monot Marc"/>
        </authorList>
    </citation>
    <scope>NUCLEOTIDE SEQUENCE</scope>
    <source>
        <strain evidence="1">7032994</strain>
    </source>
</reference>
<gene>
    <name evidence="1" type="ORF">BN1097_850003</name>
</gene>
<protein>
    <submittedName>
        <fullName evidence="1">Uncharacterized protein</fullName>
    </submittedName>
</protein>
<dbReference type="EMBL" id="LK932426">
    <property type="protein sequence ID" value="CDS90493.1"/>
    <property type="molecule type" value="Genomic_DNA"/>
</dbReference>